<evidence type="ECO:0000313" key="1">
    <source>
        <dbReference type="EMBL" id="PZX51527.1"/>
    </source>
</evidence>
<protein>
    <submittedName>
        <fullName evidence="1">Uncharacterized protein</fullName>
    </submittedName>
</protein>
<dbReference type="EMBL" id="QKZU01000018">
    <property type="protein sequence ID" value="PZX51527.1"/>
    <property type="molecule type" value="Genomic_DNA"/>
</dbReference>
<name>A0A2W7R6Z1_9BACT</name>
<dbReference type="Proteomes" id="UP000249115">
    <property type="component" value="Unassembled WGS sequence"/>
</dbReference>
<proteinExistence type="predicted"/>
<gene>
    <name evidence="1" type="ORF">LV84_03684</name>
</gene>
<evidence type="ECO:0000313" key="2">
    <source>
        <dbReference type="Proteomes" id="UP000249115"/>
    </source>
</evidence>
<accession>A0A2W7R6Z1</accession>
<reference evidence="1 2" key="1">
    <citation type="submission" date="2018-06" db="EMBL/GenBank/DDBJ databases">
        <title>Genomic Encyclopedia of Archaeal and Bacterial Type Strains, Phase II (KMG-II): from individual species to whole genera.</title>
        <authorList>
            <person name="Goeker M."/>
        </authorList>
    </citation>
    <scope>NUCLEOTIDE SEQUENCE [LARGE SCALE GENOMIC DNA]</scope>
    <source>
        <strain evidence="1 2">DSM 22686</strain>
    </source>
</reference>
<comment type="caution">
    <text evidence="1">The sequence shown here is derived from an EMBL/GenBank/DDBJ whole genome shotgun (WGS) entry which is preliminary data.</text>
</comment>
<dbReference type="AlphaFoldDB" id="A0A2W7R6Z1"/>
<sequence>MSVITITFGLTEPLFVLECWYPPSLFDLPKVVYFNINNGENLRYNYLTDLHIHSLNRKL</sequence>
<organism evidence="1 2">
    <name type="scientific">Algoriphagus ratkowskyi</name>
    <dbReference type="NCBI Taxonomy" id="57028"/>
    <lineage>
        <taxon>Bacteria</taxon>
        <taxon>Pseudomonadati</taxon>
        <taxon>Bacteroidota</taxon>
        <taxon>Cytophagia</taxon>
        <taxon>Cytophagales</taxon>
        <taxon>Cyclobacteriaceae</taxon>
        <taxon>Algoriphagus</taxon>
    </lineage>
</organism>